<comment type="caution">
    <text evidence="1">The sequence shown here is derived from an EMBL/GenBank/DDBJ whole genome shotgun (WGS) entry which is preliminary data.</text>
</comment>
<reference evidence="1" key="1">
    <citation type="submission" date="2022-08" db="EMBL/GenBank/DDBJ databases">
        <authorList>
            <person name="Kallberg Y."/>
            <person name="Tangrot J."/>
            <person name="Rosling A."/>
        </authorList>
    </citation>
    <scope>NUCLEOTIDE SEQUENCE</scope>
    <source>
        <strain evidence="1">Wild A</strain>
    </source>
</reference>
<proteinExistence type="predicted"/>
<evidence type="ECO:0000313" key="1">
    <source>
        <dbReference type="EMBL" id="CAI2163675.1"/>
    </source>
</evidence>
<evidence type="ECO:0000313" key="2">
    <source>
        <dbReference type="Proteomes" id="UP001153678"/>
    </source>
</evidence>
<accession>A0A9W4SC51</accession>
<dbReference type="EMBL" id="CAMKVN010000105">
    <property type="protein sequence ID" value="CAI2163675.1"/>
    <property type="molecule type" value="Genomic_DNA"/>
</dbReference>
<dbReference type="OrthoDB" id="2304373at2759"/>
<sequence length="86" mass="9885">MCHNEDLRDVTDDVCEMISEWTVFTEKLGHELLLGGITFNELTAISSYKLRRNAKVHKVNWLTQNVALKWLDITVAQMTSECKKSS</sequence>
<protein>
    <submittedName>
        <fullName evidence="1">11921_t:CDS:1</fullName>
    </submittedName>
</protein>
<organism evidence="1 2">
    <name type="scientific">Funneliformis geosporum</name>
    <dbReference type="NCBI Taxonomy" id="1117311"/>
    <lineage>
        <taxon>Eukaryota</taxon>
        <taxon>Fungi</taxon>
        <taxon>Fungi incertae sedis</taxon>
        <taxon>Mucoromycota</taxon>
        <taxon>Glomeromycotina</taxon>
        <taxon>Glomeromycetes</taxon>
        <taxon>Glomerales</taxon>
        <taxon>Glomeraceae</taxon>
        <taxon>Funneliformis</taxon>
    </lineage>
</organism>
<dbReference type="Proteomes" id="UP001153678">
    <property type="component" value="Unassembled WGS sequence"/>
</dbReference>
<gene>
    <name evidence="1" type="ORF">FWILDA_LOCUS1186</name>
</gene>
<name>A0A9W4SC51_9GLOM</name>
<dbReference type="AlphaFoldDB" id="A0A9W4SC51"/>
<keyword evidence="2" id="KW-1185">Reference proteome</keyword>